<dbReference type="CTD" id="54801"/>
<protein>
    <submittedName>
        <fullName evidence="3">HAUS augmin like complex subunit 6</fullName>
    </submittedName>
</protein>
<dbReference type="InterPro" id="IPR028163">
    <property type="entry name" value="HAUS_6_N"/>
</dbReference>
<evidence type="ECO:0000313" key="4">
    <source>
        <dbReference type="Proteomes" id="UP000002279"/>
    </source>
</evidence>
<evidence type="ECO:0000313" key="3">
    <source>
        <dbReference type="Ensembl" id="ENSOANP00000014683.4"/>
    </source>
</evidence>
<feature type="domain" description="HAUS augmin-like complex subunit 6 N-terminal" evidence="2">
    <location>
        <begin position="81"/>
        <end position="304"/>
    </location>
</feature>
<dbReference type="KEGG" id="oaa:100077297"/>
<dbReference type="GeneID" id="100077297"/>
<feature type="region of interest" description="Disordered" evidence="1">
    <location>
        <begin position="1"/>
        <end position="47"/>
    </location>
</feature>
<accession>F7G6E6</accession>
<dbReference type="FunCoup" id="F7G6E6">
    <property type="interactions" value="1936"/>
</dbReference>
<dbReference type="InterPro" id="IPR026797">
    <property type="entry name" value="HAUS_6"/>
</dbReference>
<name>F7G6E6_ORNAN</name>
<feature type="region of interest" description="Disordered" evidence="1">
    <location>
        <begin position="987"/>
        <end position="1039"/>
    </location>
</feature>
<feature type="region of interest" description="Disordered" evidence="1">
    <location>
        <begin position="928"/>
        <end position="951"/>
    </location>
</feature>
<dbReference type="Pfam" id="PF14661">
    <property type="entry name" value="HAUS6_N"/>
    <property type="match status" value="1"/>
</dbReference>
<dbReference type="AlphaFoldDB" id="F7G6E6"/>
<feature type="compositionally biased region" description="Basic and acidic residues" evidence="1">
    <location>
        <begin position="1011"/>
        <end position="1039"/>
    </location>
</feature>
<feature type="region of interest" description="Disordered" evidence="1">
    <location>
        <begin position="500"/>
        <end position="609"/>
    </location>
</feature>
<keyword evidence="4" id="KW-1185">Reference proteome</keyword>
<dbReference type="Proteomes" id="UP000002279">
    <property type="component" value="Chromosome X5"/>
</dbReference>
<dbReference type="RefSeq" id="XP_028911689.1">
    <property type="nucleotide sequence ID" value="XM_029055856.2"/>
</dbReference>
<evidence type="ECO:0000259" key="2">
    <source>
        <dbReference type="Pfam" id="PF14661"/>
    </source>
</evidence>
<reference evidence="3" key="3">
    <citation type="submission" date="2025-09" db="UniProtKB">
        <authorList>
            <consortium name="Ensembl"/>
        </authorList>
    </citation>
    <scope>IDENTIFICATION</scope>
    <source>
        <strain evidence="3">Glennie</strain>
    </source>
</reference>
<organism evidence="3 4">
    <name type="scientific">Ornithorhynchus anatinus</name>
    <name type="common">Duckbill platypus</name>
    <dbReference type="NCBI Taxonomy" id="9258"/>
    <lineage>
        <taxon>Eukaryota</taxon>
        <taxon>Metazoa</taxon>
        <taxon>Chordata</taxon>
        <taxon>Craniata</taxon>
        <taxon>Vertebrata</taxon>
        <taxon>Euteleostomi</taxon>
        <taxon>Mammalia</taxon>
        <taxon>Monotremata</taxon>
        <taxon>Ornithorhynchidae</taxon>
        <taxon>Ornithorhynchus</taxon>
    </lineage>
</organism>
<dbReference type="GO" id="GO:1990498">
    <property type="term" value="C:mitotic spindle microtubule"/>
    <property type="evidence" value="ECO:0000318"/>
    <property type="project" value="GO_Central"/>
</dbReference>
<dbReference type="GO" id="GO:0000226">
    <property type="term" value="P:microtubule cytoskeleton organization"/>
    <property type="evidence" value="ECO:0000318"/>
    <property type="project" value="GO_Central"/>
</dbReference>
<dbReference type="GO" id="GO:0008017">
    <property type="term" value="F:microtubule binding"/>
    <property type="evidence" value="ECO:0000318"/>
    <property type="project" value="GO_Central"/>
</dbReference>
<feature type="compositionally biased region" description="Low complexity" evidence="1">
    <location>
        <begin position="531"/>
        <end position="543"/>
    </location>
</feature>
<dbReference type="Ensembl" id="ENSOANT00000014686.4">
    <property type="protein sequence ID" value="ENSOANP00000014683.4"/>
    <property type="gene ID" value="ENSOANG00000009222.4"/>
</dbReference>
<feature type="compositionally biased region" description="Basic and acidic residues" evidence="1">
    <location>
        <begin position="500"/>
        <end position="514"/>
    </location>
</feature>
<feature type="compositionally biased region" description="Basic and acidic residues" evidence="1">
    <location>
        <begin position="544"/>
        <end position="594"/>
    </location>
</feature>
<dbReference type="GO" id="GO:0051225">
    <property type="term" value="P:spindle assembly"/>
    <property type="evidence" value="ECO:0007669"/>
    <property type="project" value="InterPro"/>
</dbReference>
<sequence>MPRAHRAGGEDGSSAASRSRLERGGGPVGMDLRSPSPASSPAPKRHLPCWGEASPALASHLRRRGKMSAAAATTLWERERLWMFLQALGFQPGGRTDCGKMVTHTSLGVNMFDKPNTDAFHVVSYFLFTTLDPSHAKEVFRYCWPPVDRKGDAEYRKQCYEWLRKIADECGSSFPQVVGSLFLSPGGPKFVRLMYHFARFVLMQHIKTNSEGGDTCFVETFNSRPQDLHKSIARYHVACNRFLRILHKEDFIIQEYQKKAQLLVGQIRYLRSECAELQKELQKMEQYDQNYKPDRVHQVRSMWTSVMETLSALEKEREVVNSVVKGHVDQYALDGTDVAISVPQLLLDTIEKQMYKIHMGNVYESGKLNLLTVIQILNEGLKILRRERRQIDPVGLKLDLGYIEGKTKFQTETLSSLKHMRHKMKQEDLMAINQSISEKQRKWEMKWEKFLGQSPFRLIKSWTPALGLLPPMSPLSFEPVSEEAYKNSVFFCYPVSLPDTPEKHSQQNGNKDDGSLGTADNLVERIPPFPTQSTPPSSSNSEILLEKSSKKKSPEWKKTPRRKDLSVSKKTLKYEMDESSPREEAGSLETRKNGEIQASQTSKPVKDDPFKKEQEHLAEEVAKVILSDSPKTCEEKDMELQELISSLASDPFLTRKQIPRTPENLITEIRSSWRSALRTEDRPNLELVQTGVAFDQALPDSLPEFRNQTDLSMACFLSASSITDFSQAVLPEEKAESNYMEPLPQVHGTPGPTADRPAQKQTELLNNERLWEQESECSVVNRSLEEVKVGMVLSAVAKSMPMIDGNVEDSVKLDSLTTCQDLSSVQTSLSWNSSQIPSGTSCDDRFGILHETLPEEPGNLSLLSFTSTEAEDDNRVKVRTPVHSGISPEEKTGWGDVSREAKLDFQTIYSRYEALKKCVFEKEDFHPSSLETPAKHKSELSLSSSNTRADDDMFNPLESLLTLDMDYIKPSLQMSLAERKHSLSPLIKFSPMEQRRRSLKPKKPGEFLPSWKEENWSKTLDERESPSDSNTQKEETVAQ</sequence>
<dbReference type="PANTHER" id="PTHR16151">
    <property type="entry name" value="HAUS AUGMIN-LIKE COMPLEX SUBUNIT 6"/>
    <property type="match status" value="1"/>
</dbReference>
<dbReference type="PANTHER" id="PTHR16151:SF2">
    <property type="entry name" value="HAUS AUGMIN-LIKE COMPLEX SUBUNIT 6"/>
    <property type="match status" value="1"/>
</dbReference>
<gene>
    <name evidence="3" type="primary">HAUS6</name>
</gene>
<dbReference type="GeneTree" id="ENSGT00390000008250"/>
<dbReference type="HOGENOM" id="CLU_311438_0_0_1"/>
<dbReference type="eggNOG" id="ENOG502QV4W">
    <property type="taxonomic scope" value="Eukaryota"/>
</dbReference>
<dbReference type="GO" id="GO:0070652">
    <property type="term" value="C:HAUS complex"/>
    <property type="evidence" value="ECO:0007669"/>
    <property type="project" value="InterPro"/>
</dbReference>
<reference evidence="3" key="2">
    <citation type="submission" date="2025-08" db="UniProtKB">
        <authorList>
            <consortium name="Ensembl"/>
        </authorList>
    </citation>
    <scope>IDENTIFICATION</scope>
    <source>
        <strain evidence="3">Glennie</strain>
    </source>
</reference>
<dbReference type="Bgee" id="ENSOANG00000009222">
    <property type="expression patterns" value="Expressed in ovary and 8 other cell types or tissues"/>
</dbReference>
<reference evidence="3 4" key="1">
    <citation type="journal article" date="2008" name="Nature">
        <title>Genome analysis of the platypus reveals unique signatures of evolution.</title>
        <authorList>
            <person name="Warren W.C."/>
            <person name="Hillier L.W."/>
            <person name="Marshall Graves J.A."/>
            <person name="Birney E."/>
            <person name="Ponting C.P."/>
            <person name="Grutzner F."/>
            <person name="Belov K."/>
            <person name="Miller W."/>
            <person name="Clarke L."/>
            <person name="Chinwalla A.T."/>
            <person name="Yang S.P."/>
            <person name="Heger A."/>
            <person name="Locke D.P."/>
            <person name="Miethke P."/>
            <person name="Waters P.D."/>
            <person name="Veyrunes F."/>
            <person name="Fulton L."/>
            <person name="Fulton B."/>
            <person name="Graves T."/>
            <person name="Wallis J."/>
            <person name="Puente X.S."/>
            <person name="Lopez-Otin C."/>
            <person name="Ordonez G.R."/>
            <person name="Eichler E.E."/>
            <person name="Chen L."/>
            <person name="Cheng Z."/>
            <person name="Deakin J.E."/>
            <person name="Alsop A."/>
            <person name="Thompson K."/>
            <person name="Kirby P."/>
            <person name="Papenfuss A.T."/>
            <person name="Wakefield M.J."/>
            <person name="Olender T."/>
            <person name="Lancet D."/>
            <person name="Huttley G.A."/>
            <person name="Smit A.F."/>
            <person name="Pask A."/>
            <person name="Temple-Smith P."/>
            <person name="Batzer M.A."/>
            <person name="Walker J.A."/>
            <person name="Konkel M.K."/>
            <person name="Harris R.S."/>
            <person name="Whittington C.M."/>
            <person name="Wong E.S."/>
            <person name="Gemmell N.J."/>
            <person name="Buschiazzo E."/>
            <person name="Vargas Jentzsch I.M."/>
            <person name="Merkel A."/>
            <person name="Schmitz J."/>
            <person name="Zemann A."/>
            <person name="Churakov G."/>
            <person name="Kriegs J.O."/>
            <person name="Brosius J."/>
            <person name="Murchison E.P."/>
            <person name="Sachidanandam R."/>
            <person name="Smith C."/>
            <person name="Hannon G.J."/>
            <person name="Tsend-Ayush E."/>
            <person name="McMillan D."/>
            <person name="Attenborough R."/>
            <person name="Rens W."/>
            <person name="Ferguson-Smith M."/>
            <person name="Lefevre C.M."/>
            <person name="Sharp J.A."/>
            <person name="Nicholas K.R."/>
            <person name="Ray D.A."/>
            <person name="Kube M."/>
            <person name="Reinhardt R."/>
            <person name="Pringle T.H."/>
            <person name="Taylor J."/>
            <person name="Jones R.C."/>
            <person name="Nixon B."/>
            <person name="Dacheux J.L."/>
            <person name="Niwa H."/>
            <person name="Sekita Y."/>
            <person name="Huang X."/>
            <person name="Stark A."/>
            <person name="Kheradpour P."/>
            <person name="Kellis M."/>
            <person name="Flicek P."/>
            <person name="Chen Y."/>
            <person name="Webber C."/>
            <person name="Hardison R."/>
            <person name="Nelson J."/>
            <person name="Hallsworth-Pepin K."/>
            <person name="Delehaunty K."/>
            <person name="Markovic C."/>
            <person name="Minx P."/>
            <person name="Feng Y."/>
            <person name="Kremitzki C."/>
            <person name="Mitreva M."/>
            <person name="Glasscock J."/>
            <person name="Wylie T."/>
            <person name="Wohldmann P."/>
            <person name="Thiru P."/>
            <person name="Nhan M.N."/>
            <person name="Pohl C.S."/>
            <person name="Smith S.M."/>
            <person name="Hou S."/>
            <person name="Nefedov M."/>
            <person name="de Jong P.J."/>
            <person name="Renfree M.B."/>
            <person name="Mardis E.R."/>
            <person name="Wilson R.K."/>
        </authorList>
    </citation>
    <scope>NUCLEOTIDE SEQUENCE [LARGE SCALE GENOMIC DNA]</scope>
    <source>
        <strain evidence="3 4">Glennie</strain>
    </source>
</reference>
<proteinExistence type="predicted"/>
<evidence type="ECO:0000256" key="1">
    <source>
        <dbReference type="SAM" id="MobiDB-lite"/>
    </source>
</evidence>
<dbReference type="OrthoDB" id="5575722at2759"/>
<dbReference type="InParanoid" id="F7G6E6"/>
<dbReference type="STRING" id="9258.ENSOANP00000014683"/>
<dbReference type="OMA" id="HFARYVA"/>